<dbReference type="RefSeq" id="WP_012931419.1">
    <property type="nucleotide sequence ID" value="NC_013733.1"/>
</dbReference>
<dbReference type="PANTHER" id="PTHR40266">
    <property type="entry name" value="TOXIN HIGB-1"/>
    <property type="match status" value="1"/>
</dbReference>
<geneLocation type="plasmid" evidence="2 3">
    <name>pSLIN03</name>
</geneLocation>
<gene>
    <name evidence="2" type="ordered locus">Slin_6999</name>
</gene>
<dbReference type="InterPro" id="IPR007711">
    <property type="entry name" value="HigB-1"/>
</dbReference>
<dbReference type="SUPFAM" id="SSF143011">
    <property type="entry name" value="RelE-like"/>
    <property type="match status" value="1"/>
</dbReference>
<feature type="region of interest" description="Disordered" evidence="1">
    <location>
        <begin position="1"/>
        <end position="25"/>
    </location>
</feature>
<dbReference type="KEGG" id="sli:Slin_6999"/>
<organism evidence="2 3">
    <name type="scientific">Spirosoma linguale (strain ATCC 33905 / DSM 74 / LMG 10896 / Claus 1)</name>
    <dbReference type="NCBI Taxonomy" id="504472"/>
    <lineage>
        <taxon>Bacteria</taxon>
        <taxon>Pseudomonadati</taxon>
        <taxon>Bacteroidota</taxon>
        <taxon>Cytophagia</taxon>
        <taxon>Cytophagales</taxon>
        <taxon>Cytophagaceae</taxon>
        <taxon>Spirosoma</taxon>
    </lineage>
</organism>
<dbReference type="PANTHER" id="PTHR40266:SF2">
    <property type="entry name" value="TOXIN HIGB-1"/>
    <property type="match status" value="1"/>
</dbReference>
<protein>
    <submittedName>
        <fullName evidence="2">Plasmid maintenance system killer</fullName>
    </submittedName>
</protein>
<proteinExistence type="predicted"/>
<name>D2QVW0_SPILD</name>
<evidence type="ECO:0000256" key="1">
    <source>
        <dbReference type="SAM" id="MobiDB-lite"/>
    </source>
</evidence>
<reference evidence="2 3" key="1">
    <citation type="journal article" date="2010" name="Stand. Genomic Sci.">
        <title>Complete genome sequence of Spirosoma linguale type strain (1).</title>
        <authorList>
            <person name="Lail K."/>
            <person name="Sikorski J."/>
            <person name="Saunders E."/>
            <person name="Lapidus A."/>
            <person name="Glavina Del Rio T."/>
            <person name="Copeland A."/>
            <person name="Tice H."/>
            <person name="Cheng J.-F."/>
            <person name="Lucas S."/>
            <person name="Nolan M."/>
            <person name="Bruce D."/>
            <person name="Goodwin L."/>
            <person name="Pitluck S."/>
            <person name="Ivanova N."/>
            <person name="Mavromatis K."/>
            <person name="Ovchinnikova G."/>
            <person name="Pati A."/>
            <person name="Chen A."/>
            <person name="Palaniappan K."/>
            <person name="Land M."/>
            <person name="Hauser L."/>
            <person name="Chang Y.-J."/>
            <person name="Jeffries C.D."/>
            <person name="Chain P."/>
            <person name="Brettin T."/>
            <person name="Detter J.C."/>
            <person name="Schuetze A."/>
            <person name="Rohde M."/>
            <person name="Tindall B.J."/>
            <person name="Goeker M."/>
            <person name="Bristow J."/>
            <person name="Eisen J.A."/>
            <person name="Markowitz V."/>
            <person name="Hugenholtz P."/>
            <person name="Kyrpides N.C."/>
            <person name="Klenk H.-P."/>
            <person name="Chen F."/>
        </authorList>
    </citation>
    <scope>NUCLEOTIDE SEQUENCE [LARGE SCALE GENOMIC DNA]</scope>
    <source>
        <strain evidence="3">ATCC 33905 / DSM 74 / LMG 10896 / Claus 1</strain>
    </source>
</reference>
<keyword evidence="3" id="KW-1185">Reference proteome</keyword>
<dbReference type="Proteomes" id="UP000002028">
    <property type="component" value="Plasmid pSLIN03"/>
</dbReference>
<evidence type="ECO:0000313" key="3">
    <source>
        <dbReference type="Proteomes" id="UP000002028"/>
    </source>
</evidence>
<sequence length="94" mass="10706">MIESFSHKGLEKSFEKDDNSGLPAQQVAKIRSIMAQLEAASKPEEMNFPGSDYHPLKGKRKGVYSAKVTGNYRITFRFNKKDGNAFDVNYEDYH</sequence>
<dbReference type="HOGENOM" id="CLU_155111_0_0_10"/>
<keyword evidence="2" id="KW-0614">Plasmid</keyword>
<dbReference type="EMBL" id="CP001772">
    <property type="protein sequence ID" value="ADB42942.1"/>
    <property type="molecule type" value="Genomic_DNA"/>
</dbReference>
<dbReference type="AlphaFoldDB" id="D2QVW0"/>
<dbReference type="InterPro" id="IPR035093">
    <property type="entry name" value="RelE/ParE_toxin_dom_sf"/>
</dbReference>
<dbReference type="Pfam" id="PF05015">
    <property type="entry name" value="HigB-like_toxin"/>
    <property type="match status" value="1"/>
</dbReference>
<feature type="compositionally biased region" description="Basic and acidic residues" evidence="1">
    <location>
        <begin position="1"/>
        <end position="19"/>
    </location>
</feature>
<accession>D2QVW0</accession>
<dbReference type="Gene3D" id="3.30.2310.20">
    <property type="entry name" value="RelE-like"/>
    <property type="match status" value="1"/>
</dbReference>
<evidence type="ECO:0000313" key="2">
    <source>
        <dbReference type="EMBL" id="ADB42942.1"/>
    </source>
</evidence>